<keyword evidence="9 10" id="KW-0326">Glycosidase</keyword>
<name>A0ABM1B611_LIMPO</name>
<dbReference type="RefSeq" id="XP_013775529.1">
    <property type="nucleotide sequence ID" value="XM_013920075.2"/>
</dbReference>
<evidence type="ECO:0000259" key="12">
    <source>
        <dbReference type="Pfam" id="PF17450"/>
    </source>
</evidence>
<dbReference type="PRINTS" id="PR00740">
    <property type="entry name" value="GLHYDRLASE27"/>
</dbReference>
<keyword evidence="13" id="KW-1185">Reference proteome</keyword>
<comment type="subunit">
    <text evidence="3 10">Homodimer.</text>
</comment>
<dbReference type="SUPFAM" id="SSF51445">
    <property type="entry name" value="(Trans)glycosidases"/>
    <property type="match status" value="1"/>
</dbReference>
<reference evidence="14" key="1">
    <citation type="submission" date="2025-08" db="UniProtKB">
        <authorList>
            <consortium name="RefSeq"/>
        </authorList>
    </citation>
    <scope>IDENTIFICATION</scope>
    <source>
        <tissue evidence="14">Muscle</tissue>
    </source>
</reference>
<dbReference type="InterPro" id="IPR013780">
    <property type="entry name" value="Glyco_hydro_b"/>
</dbReference>
<evidence type="ECO:0000256" key="10">
    <source>
        <dbReference type="RuleBase" id="RU361168"/>
    </source>
</evidence>
<dbReference type="GeneID" id="106460381"/>
<keyword evidence="6 10" id="KW-1015">Disulfide bond</keyword>
<evidence type="ECO:0000256" key="6">
    <source>
        <dbReference type="ARBA" id="ARBA00023157"/>
    </source>
</evidence>
<proteinExistence type="inferred from homology"/>
<feature type="domain" description="Alpha galactosidase A C-terminal" evidence="12">
    <location>
        <begin position="312"/>
        <end position="400"/>
    </location>
</feature>
<evidence type="ECO:0000256" key="3">
    <source>
        <dbReference type="ARBA" id="ARBA00011738"/>
    </source>
</evidence>
<evidence type="ECO:0000256" key="4">
    <source>
        <dbReference type="ARBA" id="ARBA00022801"/>
    </source>
</evidence>
<keyword evidence="4 10" id="KW-0378">Hydrolase</keyword>
<dbReference type="InterPro" id="IPR013785">
    <property type="entry name" value="Aldolase_TIM"/>
</dbReference>
<evidence type="ECO:0000256" key="1">
    <source>
        <dbReference type="ARBA" id="ARBA00004371"/>
    </source>
</evidence>
<dbReference type="EC" id="3.2.1.-" evidence="10"/>
<dbReference type="SUPFAM" id="SSF51011">
    <property type="entry name" value="Glycosyl hydrolase domain"/>
    <property type="match status" value="1"/>
</dbReference>
<evidence type="ECO:0000256" key="2">
    <source>
        <dbReference type="ARBA" id="ARBA00009743"/>
    </source>
</evidence>
<accession>A0ABM1B611</accession>
<comment type="similarity">
    <text evidence="2 10">Belongs to the glycosyl hydrolase 27 family.</text>
</comment>
<gene>
    <name evidence="14" type="primary">LOC106460381</name>
</gene>
<evidence type="ECO:0000313" key="13">
    <source>
        <dbReference type="Proteomes" id="UP000694941"/>
    </source>
</evidence>
<dbReference type="InterPro" id="IPR035373">
    <property type="entry name" value="Melibiase/NAGA_C"/>
</dbReference>
<keyword evidence="5" id="KW-0443">Lipid metabolism</keyword>
<dbReference type="Gene3D" id="3.20.20.70">
    <property type="entry name" value="Aldolase class I"/>
    <property type="match status" value="1"/>
</dbReference>
<keyword evidence="8" id="KW-0458">Lysosome</keyword>
<evidence type="ECO:0000256" key="5">
    <source>
        <dbReference type="ARBA" id="ARBA00023098"/>
    </source>
</evidence>
<dbReference type="Proteomes" id="UP000694941">
    <property type="component" value="Unplaced"/>
</dbReference>
<keyword evidence="11" id="KW-0732">Signal</keyword>
<feature type="chain" id="PRO_5047432915" description="Alpha-galactosidase" evidence="11">
    <location>
        <begin position="19"/>
        <end position="427"/>
    </location>
</feature>
<organism evidence="13 14">
    <name type="scientific">Limulus polyphemus</name>
    <name type="common">Atlantic horseshoe crab</name>
    <dbReference type="NCBI Taxonomy" id="6850"/>
    <lineage>
        <taxon>Eukaryota</taxon>
        <taxon>Metazoa</taxon>
        <taxon>Ecdysozoa</taxon>
        <taxon>Arthropoda</taxon>
        <taxon>Chelicerata</taxon>
        <taxon>Merostomata</taxon>
        <taxon>Xiphosura</taxon>
        <taxon>Limulidae</taxon>
        <taxon>Limulus</taxon>
    </lineage>
</organism>
<dbReference type="Pfam" id="PF16499">
    <property type="entry name" value="Melibiase_2"/>
    <property type="match status" value="1"/>
</dbReference>
<dbReference type="PANTHER" id="PTHR11452:SF83">
    <property type="entry name" value="ALPHA-GALACTOSIDASE"/>
    <property type="match status" value="1"/>
</dbReference>
<evidence type="ECO:0000256" key="9">
    <source>
        <dbReference type="ARBA" id="ARBA00023295"/>
    </source>
</evidence>
<sequence length="427" mass="48266">MKLAPCFVVLAFLATAYSLNNGLAGTPPMGWLSWERFLCNVDCDHDPQNCISERLYKDMADRLAHDGFKELGYEYVNIDDCWSDKSRDPNGQLVADPKRFPSGIKALADYVHSKGLKLGIYQDCGSKTCAGYPGSADHFEIDAQTFADWNVDMLKLDGCYADPKDMDNIYPQMTKALNSSGRSIVFSCSWPDYQRAEGMKPNYKLIGENCNLWRNFDDIADSWKSVLSIIDYYAANQDDLIAAAGPGKWNDPDMLIIGNFGLSFHQAKAQMALWAIFAAPLLMSNDLRALEPKFKIILTNKHIIGVNQDPLGLMGRRIYNQQNIEIWTRPVTPTKDSYYSYAVVFFNRRDMGSAVEVNTTMSGIGLNYSEGYDVQDLFRWWRSPVHLNPEDTLSVKVNPSSVVMVKAKISKKKTRNIPYTRTAIFNY</sequence>
<feature type="signal peptide" evidence="11">
    <location>
        <begin position="1"/>
        <end position="18"/>
    </location>
</feature>
<evidence type="ECO:0000256" key="11">
    <source>
        <dbReference type="SAM" id="SignalP"/>
    </source>
</evidence>
<dbReference type="CDD" id="cd14792">
    <property type="entry name" value="GH27"/>
    <property type="match status" value="1"/>
</dbReference>
<dbReference type="PANTHER" id="PTHR11452">
    <property type="entry name" value="ALPHA-GALACTOSIDASE/ALPHA-N-ACETYLGALACTOSAMINIDASE"/>
    <property type="match status" value="1"/>
</dbReference>
<evidence type="ECO:0000256" key="8">
    <source>
        <dbReference type="ARBA" id="ARBA00023228"/>
    </source>
</evidence>
<evidence type="ECO:0000256" key="7">
    <source>
        <dbReference type="ARBA" id="ARBA00023180"/>
    </source>
</evidence>
<evidence type="ECO:0000313" key="14">
    <source>
        <dbReference type="RefSeq" id="XP_013775529.1"/>
    </source>
</evidence>
<protein>
    <recommendedName>
        <fullName evidence="10">Alpha-galactosidase</fullName>
        <ecNumber evidence="10">3.2.1.-</ecNumber>
    </recommendedName>
</protein>
<comment type="subcellular location">
    <subcellularLocation>
        <location evidence="1">Lysosome</location>
    </subcellularLocation>
</comment>
<keyword evidence="7" id="KW-0325">Glycoprotein</keyword>
<dbReference type="InterPro" id="IPR002241">
    <property type="entry name" value="Glyco_hydro_27"/>
</dbReference>
<dbReference type="Pfam" id="PF17450">
    <property type="entry name" value="Melibiase_2_C"/>
    <property type="match status" value="1"/>
</dbReference>
<dbReference type="Gene3D" id="2.60.40.1180">
    <property type="entry name" value="Golgi alpha-mannosidase II"/>
    <property type="match status" value="1"/>
</dbReference>
<dbReference type="PROSITE" id="PS00512">
    <property type="entry name" value="ALPHA_GALACTOSIDASE"/>
    <property type="match status" value="1"/>
</dbReference>
<dbReference type="InterPro" id="IPR017853">
    <property type="entry name" value="GH"/>
</dbReference>
<dbReference type="InterPro" id="IPR000111">
    <property type="entry name" value="Glyco_hydro_27/36_CS"/>
</dbReference>